<reference evidence="3" key="1">
    <citation type="journal article" date="2022" name="Int. J. Mol. Sci.">
        <title>Draft Genome of Tanacetum Coccineum: Genomic Comparison of Closely Related Tanacetum-Family Plants.</title>
        <authorList>
            <person name="Yamashiro T."/>
            <person name="Shiraishi A."/>
            <person name="Nakayama K."/>
            <person name="Satake H."/>
        </authorList>
    </citation>
    <scope>NUCLEOTIDE SEQUENCE</scope>
</reference>
<gene>
    <name evidence="3" type="ORF">Tco_0989108</name>
</gene>
<proteinExistence type="predicted"/>
<feature type="region of interest" description="Disordered" evidence="1">
    <location>
        <begin position="1120"/>
        <end position="1150"/>
    </location>
</feature>
<dbReference type="PANTHER" id="PTHR11439:SF495">
    <property type="entry name" value="REVERSE TRANSCRIPTASE, RNA-DEPENDENT DNA POLYMERASE-RELATED"/>
    <property type="match status" value="1"/>
</dbReference>
<reference evidence="3" key="2">
    <citation type="submission" date="2022-01" db="EMBL/GenBank/DDBJ databases">
        <authorList>
            <person name="Yamashiro T."/>
            <person name="Shiraishi A."/>
            <person name="Satake H."/>
            <person name="Nakayama K."/>
        </authorList>
    </citation>
    <scope>NUCLEOTIDE SEQUENCE</scope>
</reference>
<keyword evidence="4" id="KW-1185">Reference proteome</keyword>
<dbReference type="Proteomes" id="UP001151760">
    <property type="component" value="Unassembled WGS sequence"/>
</dbReference>
<feature type="compositionally biased region" description="Polar residues" evidence="1">
    <location>
        <begin position="1124"/>
        <end position="1137"/>
    </location>
</feature>
<feature type="compositionally biased region" description="Low complexity" evidence="1">
    <location>
        <begin position="1138"/>
        <end position="1150"/>
    </location>
</feature>
<dbReference type="CDD" id="cd09272">
    <property type="entry name" value="RNase_HI_RT_Ty1"/>
    <property type="match status" value="1"/>
</dbReference>
<feature type="domain" description="Reverse transcriptase Ty1/copia-type" evidence="2">
    <location>
        <begin position="373"/>
        <end position="569"/>
    </location>
</feature>
<dbReference type="PANTHER" id="PTHR11439">
    <property type="entry name" value="GAG-POL-RELATED RETROTRANSPOSON"/>
    <property type="match status" value="1"/>
</dbReference>
<dbReference type="InterPro" id="IPR013103">
    <property type="entry name" value="RVT_2"/>
</dbReference>
<dbReference type="InterPro" id="IPR043502">
    <property type="entry name" value="DNA/RNA_pol_sf"/>
</dbReference>
<name>A0ABQ5ET69_9ASTR</name>
<evidence type="ECO:0000256" key="1">
    <source>
        <dbReference type="SAM" id="MobiDB-lite"/>
    </source>
</evidence>
<organism evidence="3 4">
    <name type="scientific">Tanacetum coccineum</name>
    <dbReference type="NCBI Taxonomy" id="301880"/>
    <lineage>
        <taxon>Eukaryota</taxon>
        <taxon>Viridiplantae</taxon>
        <taxon>Streptophyta</taxon>
        <taxon>Embryophyta</taxon>
        <taxon>Tracheophyta</taxon>
        <taxon>Spermatophyta</taxon>
        <taxon>Magnoliopsida</taxon>
        <taxon>eudicotyledons</taxon>
        <taxon>Gunneridae</taxon>
        <taxon>Pentapetalae</taxon>
        <taxon>asterids</taxon>
        <taxon>campanulids</taxon>
        <taxon>Asterales</taxon>
        <taxon>Asteraceae</taxon>
        <taxon>Asteroideae</taxon>
        <taxon>Anthemideae</taxon>
        <taxon>Anthemidinae</taxon>
        <taxon>Tanacetum</taxon>
    </lineage>
</organism>
<evidence type="ECO:0000313" key="4">
    <source>
        <dbReference type="Proteomes" id="UP001151760"/>
    </source>
</evidence>
<sequence>MEELRYLEHEVAMLTVRSRLSDTTVSEKGSLLREVRLEGSRRRRKIFMVHDNWPKERANTPTNESSSQARMAQDGLGGYDWSNDFEVEPVNYALMAISSSSSSSSSDNKSFHLRFGNSDDEEDEYGVQTVRPKTQTVKTRDDKSGQNSKKQGIGFRKLSSFWDERQVCLYLELLDRMLCYSLDLKNIVPLEVANAGVNHHLCFLGAKRKKEKWRKGRWNRRKNGGKYTFDAFTYFTNALVAFNNMIKLLLSVLKFPYSELIRIIPYYSDTKFLEILLHSSNKREDSKGHDFLFILIHKVHLKDQILGDPKSTVQTRGKIQKASSVQQALKNPRTISQALQDESRVEAMQEELLQFKLQKVWVLVDLPYGKKEEGIDYDEVFAPVARIEAIRLFLAFASYMGFTVYQMDVKSAFLYGTIGEEVYVQQPPGFVDPAHPNKVYKVIKALYGLHQAPRAWYETLSTFLLENGFRRGTIDKTLFIKKNKSDIMLVQVYVDDIIFGSTKQSMCTEFEDCMHKRFQMSSMGELTFFLGLQVQQQPDGIFISQDKYVADILKKFDFCSIRTATTPIESNKPLVQDKDGVDVDVHVYRSMIGSLMYLTASRPDIMFAVCACARDSPFELEAFSDSDYGGASLDRKSTTGGCQFLGRRLISWQCKKQTIVANSTTKAEYVAAANCCGQVLWIQNQMMDYGFNFMNTKIHIDNESTICIVKNPVYHSRTKHIEIRHHFIRDCYEKRLIDVVKIHTDNNVADLLTKGFDVTRFNFLVLELILLGNNMDLRMDGSCASNFSHIWVMANLKYSDKHNMVAFLKKPNESVGFTEIVDFLKVRTLAIGTLKLVASINNKEYTITEASVKSKLQLADATGISNLPDAEIYDGLATLGGYAGDYVSLLPTMLAGAAKDQDTEIPQSQGPTFTHVADEETTTGVRVGTEGATTTTFGLDAGLDNGNIHESPLRSREAPLYEGHTSRSAEDNLQLKELMILTTYGKAVLTLVERVKSLEVALKRKTKKVVVSDSEVEETENQGRKIQDIDDDPLVSLVRESIKEKDTYFVTLTKISASGEVQEQDISPTTLEAAKTLSQVISQKTKSTDKGIRYKRKTRSKLIKKDISTNLDADIEVNPDSEDFNTSNEDFNNGSLRVSTSSGPVSTPSVVQTTNVTIPSLIKSQREGKALMTTEEIQATKRTKAQIQQEEACIAEAMRLQAL</sequence>
<evidence type="ECO:0000259" key="2">
    <source>
        <dbReference type="Pfam" id="PF07727"/>
    </source>
</evidence>
<dbReference type="Pfam" id="PF07727">
    <property type="entry name" value="RVT_2"/>
    <property type="match status" value="1"/>
</dbReference>
<protein>
    <submittedName>
        <fullName evidence="3">Ribonuclease H-like domain-containing protein</fullName>
    </submittedName>
</protein>
<comment type="caution">
    <text evidence="3">The sequence shown here is derived from an EMBL/GenBank/DDBJ whole genome shotgun (WGS) entry which is preliminary data.</text>
</comment>
<feature type="region of interest" description="Disordered" evidence="1">
    <location>
        <begin position="99"/>
        <end position="127"/>
    </location>
</feature>
<dbReference type="EMBL" id="BQNB010016641">
    <property type="protein sequence ID" value="GJT54054.1"/>
    <property type="molecule type" value="Genomic_DNA"/>
</dbReference>
<evidence type="ECO:0000313" key="3">
    <source>
        <dbReference type="EMBL" id="GJT54054.1"/>
    </source>
</evidence>
<accession>A0ABQ5ET69</accession>
<dbReference type="SUPFAM" id="SSF56672">
    <property type="entry name" value="DNA/RNA polymerases"/>
    <property type="match status" value="1"/>
</dbReference>